<dbReference type="RefSeq" id="WP_044693451.1">
    <property type="nucleotide sequence ID" value="NZ_CEGT01000008.1"/>
</dbReference>
<keyword evidence="2" id="KW-0378">Hydrolase</keyword>
<evidence type="ECO:0000259" key="1">
    <source>
        <dbReference type="Pfam" id="PF13538"/>
    </source>
</evidence>
<gene>
    <name evidence="2" type="primary">recD_2</name>
    <name evidence="2" type="ORF">ERS132389_01588</name>
</gene>
<evidence type="ECO:0000313" key="2">
    <source>
        <dbReference type="EMBL" id="CYU70655.1"/>
    </source>
</evidence>
<dbReference type="InterPro" id="IPR027785">
    <property type="entry name" value="UvrD-like_helicase_C"/>
</dbReference>
<proteinExistence type="predicted"/>
<name>A0AB33U3Q2_STRSU</name>
<evidence type="ECO:0000313" key="3">
    <source>
        <dbReference type="Proteomes" id="UP000073390"/>
    </source>
</evidence>
<reference evidence="2 3" key="1">
    <citation type="submission" date="2016-02" db="EMBL/GenBank/DDBJ databases">
        <authorList>
            <consortium name="Pathogen Informatics"/>
        </authorList>
    </citation>
    <scope>NUCLEOTIDE SEQUENCE [LARGE SCALE GENOMIC DNA]</scope>
    <source>
        <strain evidence="2 3">LSS27</strain>
    </source>
</reference>
<accession>A0AB33U3Q2</accession>
<feature type="domain" description="UvrD-like helicase C-terminal" evidence="1">
    <location>
        <begin position="833"/>
        <end position="877"/>
    </location>
</feature>
<keyword evidence="2" id="KW-0347">Helicase</keyword>
<dbReference type="Gene3D" id="3.40.50.300">
    <property type="entry name" value="P-loop containing nucleotide triphosphate hydrolases"/>
    <property type="match status" value="2"/>
</dbReference>
<keyword evidence="2" id="KW-0067">ATP-binding</keyword>
<keyword evidence="2" id="KW-0547">Nucleotide-binding</keyword>
<comment type="caution">
    <text evidence="2">The sequence shown here is derived from an EMBL/GenBank/DDBJ whole genome shotgun (WGS) entry which is preliminary data.</text>
</comment>
<dbReference type="Proteomes" id="UP000073390">
    <property type="component" value="Unassembled WGS sequence"/>
</dbReference>
<organism evidence="2 3">
    <name type="scientific">Streptococcus suis</name>
    <dbReference type="NCBI Taxonomy" id="1307"/>
    <lineage>
        <taxon>Bacteria</taxon>
        <taxon>Bacillati</taxon>
        <taxon>Bacillota</taxon>
        <taxon>Bacilli</taxon>
        <taxon>Lactobacillales</taxon>
        <taxon>Streptococcaceae</taxon>
        <taxon>Streptococcus</taxon>
    </lineage>
</organism>
<dbReference type="Pfam" id="PF13538">
    <property type="entry name" value="UvrD_C_2"/>
    <property type="match status" value="1"/>
</dbReference>
<dbReference type="EMBL" id="FIGB01000005">
    <property type="protein sequence ID" value="CYU70655.1"/>
    <property type="molecule type" value="Genomic_DNA"/>
</dbReference>
<dbReference type="GO" id="GO:0004386">
    <property type="term" value="F:helicase activity"/>
    <property type="evidence" value="ECO:0007669"/>
    <property type="project" value="UniProtKB-KW"/>
</dbReference>
<dbReference type="CDD" id="cd18809">
    <property type="entry name" value="SF1_C_RecD"/>
    <property type="match status" value="1"/>
</dbReference>
<dbReference type="Pfam" id="PF13604">
    <property type="entry name" value="AAA_30"/>
    <property type="match status" value="1"/>
</dbReference>
<protein>
    <submittedName>
        <fullName evidence="2">Helicase</fullName>
    </submittedName>
</protein>
<dbReference type="InterPro" id="IPR027417">
    <property type="entry name" value="P-loop_NTPase"/>
</dbReference>
<sequence length="910" mass="106683">MKIDKHLLDIDKNICKNIDLITTNGQRGFFSQNILNELRNFVEHLAIKIYNHDNSSDLEWDYPSIKDISMPYIRSKSQYSFIAKFHKLLLPSASHYTLDEGCSERLMLKYYEYLLRIRNYMRDTYGFNLLENLYKFPLYQDTVSEEYYSKIVIAINEPKSHISFNERYYIQKIKPFFINQRVYYEVTYTTTEDSSSKFDRITAYTDKEILSNYATKLYIRRESVSVYGEELSILVIADWKVSVRPCEFNNMRKILKISGPDVSASHKEYQILMAYMKEYGVNLNEILDLPDKDYDNFRSWVGRNAQTLYIFEILDTIREITLKKSPGTNVLRYLLFHLNNKVLKEQYKYDRHELNKCDGGNKKLSGLRLDWGCIPFDEMPFCTSLKNHNPKLYDLLECIDSDGRDHEFLARFVRNATEIDGHLYTPIKSLSDKFHNIEELIKEYNSKLIPQHANRKLISEKGHLYLSGYEQHTIKVIDKLREFSARNNANHSQFVQSWLEKEGSSVDDDYKREKLISLFEDSAVSLIYGAAGTGKTYFLNHIAQLFNSSQKLFLAVTHTAVENLRRRITAANCEFNTVASATYFQAQCDILFVDECSTVSNEDMSKILDKINCKFLVLVGDIYQIESIQFGNWFHLAKTFVKKDAVIELERIRRTEDKDLKDIWSKFRKLEDDILEYLTRYGYTHEIDNSVFERSHVDEIILSLNYDGLYGINNINRLLQAVNPNLSVEWNSKLYKVGDPIVFNDSTRFSGLLYNNLKGIIRKIEEQSDGTVLFDIELIDKQLSGIDVYGHDLELVEEYLDTTNSVVRFRVNKYRSTDEDISDNSTVVPFQISYCISIHRAQGLEYESVKIIISNEIDEQVTHNILYTAITRTKKSLKIYWSPETEKRILENLTNKWDNKDGNFLRQKLE</sequence>
<dbReference type="AlphaFoldDB" id="A0AB33U3Q2"/>
<dbReference type="SUPFAM" id="SSF52540">
    <property type="entry name" value="P-loop containing nucleoside triphosphate hydrolases"/>
    <property type="match status" value="2"/>
</dbReference>